<evidence type="ECO:0000313" key="1">
    <source>
        <dbReference type="EMBL" id="SCU84354.1"/>
    </source>
</evidence>
<protein>
    <submittedName>
        <fullName evidence="1">Uncharacterized protein</fullName>
    </submittedName>
</protein>
<reference evidence="1" key="1">
    <citation type="submission" date="2016-09" db="EMBL/GenBank/DDBJ databases">
        <authorList>
            <person name="Capua I."/>
            <person name="De Benedictis P."/>
            <person name="Joannis T."/>
            <person name="Lombin L.H."/>
            <person name="Cattoli G."/>
        </authorList>
    </citation>
    <scope>NUCLEOTIDE SEQUENCE</scope>
    <source>
        <strain evidence="1">B9</strain>
    </source>
</reference>
<proteinExistence type="predicted"/>
<dbReference type="AlphaFoldDB" id="A0A1K0JSX8"/>
<dbReference type="EMBL" id="FMSH01000369">
    <property type="protein sequence ID" value="SCU84354.1"/>
    <property type="molecule type" value="Genomic_DNA"/>
</dbReference>
<gene>
    <name evidence="1" type="ORF">CNECB9_4300003</name>
</gene>
<organism evidence="1">
    <name type="scientific">Cupriavidus necator</name>
    <name type="common">Alcaligenes eutrophus</name>
    <name type="synonym">Ralstonia eutropha</name>
    <dbReference type="NCBI Taxonomy" id="106590"/>
    <lineage>
        <taxon>Bacteria</taxon>
        <taxon>Pseudomonadati</taxon>
        <taxon>Pseudomonadota</taxon>
        <taxon>Betaproteobacteria</taxon>
        <taxon>Burkholderiales</taxon>
        <taxon>Burkholderiaceae</taxon>
        <taxon>Cupriavidus</taxon>
    </lineage>
</organism>
<accession>A0A1K0JSX8</accession>
<name>A0A1K0JSX8_CUPNE</name>
<sequence>MRPRRHATGSTPEPAMVLSARMPLHTLKQLVSTPVRAAVEAACGSGTIPLFASRIP</sequence>